<name>A0AA39MHL1_9AGAR</name>
<gene>
    <name evidence="1" type="ORF">EV421DRAFT_2039276</name>
</gene>
<evidence type="ECO:0000313" key="2">
    <source>
        <dbReference type="Proteomes" id="UP001175226"/>
    </source>
</evidence>
<comment type="caution">
    <text evidence="1">The sequence shown here is derived from an EMBL/GenBank/DDBJ whole genome shotgun (WGS) entry which is preliminary data.</text>
</comment>
<keyword evidence="2" id="KW-1185">Reference proteome</keyword>
<proteinExistence type="predicted"/>
<accession>A0AA39MHL1</accession>
<dbReference type="EMBL" id="JAUEPT010000065">
    <property type="protein sequence ID" value="KAK0435166.1"/>
    <property type="molecule type" value="Genomic_DNA"/>
</dbReference>
<sequence length="235" mass="26082">MPSYTRHVFSQTRTPAASCETSAYAQPHSPIPFTLPFLGPLLSTLYRALFQLPQTRSDPHASMAFKIRSHCSEFGGVKLSASPSVLLLHRWLPDSGTPRLAIAILAGQTPEQTMAPCCVPPGSCRRRGPEVLIHWNNGISMEGIANSVRMQLGARRAHCTFRYFSARTLQTLCGGWYFSWRLVVFLSITLARATVDADVSNYSVFIAPLTAQITTSPQQRENYTFVATLLRIDIH</sequence>
<organism evidence="1 2">
    <name type="scientific">Armillaria borealis</name>
    <dbReference type="NCBI Taxonomy" id="47425"/>
    <lineage>
        <taxon>Eukaryota</taxon>
        <taxon>Fungi</taxon>
        <taxon>Dikarya</taxon>
        <taxon>Basidiomycota</taxon>
        <taxon>Agaricomycotina</taxon>
        <taxon>Agaricomycetes</taxon>
        <taxon>Agaricomycetidae</taxon>
        <taxon>Agaricales</taxon>
        <taxon>Marasmiineae</taxon>
        <taxon>Physalacriaceae</taxon>
        <taxon>Armillaria</taxon>
    </lineage>
</organism>
<reference evidence="1" key="1">
    <citation type="submission" date="2023-06" db="EMBL/GenBank/DDBJ databases">
        <authorList>
            <consortium name="Lawrence Berkeley National Laboratory"/>
            <person name="Ahrendt S."/>
            <person name="Sahu N."/>
            <person name="Indic B."/>
            <person name="Wong-Bajracharya J."/>
            <person name="Merenyi Z."/>
            <person name="Ke H.-M."/>
            <person name="Monk M."/>
            <person name="Kocsube S."/>
            <person name="Drula E."/>
            <person name="Lipzen A."/>
            <person name="Balint B."/>
            <person name="Henrissat B."/>
            <person name="Andreopoulos B."/>
            <person name="Martin F.M."/>
            <person name="Harder C.B."/>
            <person name="Rigling D."/>
            <person name="Ford K.L."/>
            <person name="Foster G.D."/>
            <person name="Pangilinan J."/>
            <person name="Papanicolaou A."/>
            <person name="Barry K."/>
            <person name="LaButti K."/>
            <person name="Viragh M."/>
            <person name="Koriabine M."/>
            <person name="Yan M."/>
            <person name="Riley R."/>
            <person name="Champramary S."/>
            <person name="Plett K.L."/>
            <person name="Tsai I.J."/>
            <person name="Slot J."/>
            <person name="Sipos G."/>
            <person name="Plett J."/>
            <person name="Nagy L.G."/>
            <person name="Grigoriev I.V."/>
        </authorList>
    </citation>
    <scope>NUCLEOTIDE SEQUENCE</scope>
    <source>
        <strain evidence="1">FPL87.14</strain>
    </source>
</reference>
<dbReference type="AlphaFoldDB" id="A0AA39MHL1"/>
<dbReference type="Proteomes" id="UP001175226">
    <property type="component" value="Unassembled WGS sequence"/>
</dbReference>
<protein>
    <submittedName>
        <fullName evidence="1">Uncharacterized protein</fullName>
    </submittedName>
</protein>
<evidence type="ECO:0000313" key="1">
    <source>
        <dbReference type="EMBL" id="KAK0435166.1"/>
    </source>
</evidence>